<gene>
    <name evidence="1" type="ORF">HYN04_00355</name>
</gene>
<dbReference type="InterPro" id="IPR008320">
    <property type="entry name" value="UCP032025"/>
</dbReference>
<sequence>MTLHMIRLCVGCDTIEDLVAWHGNSPDPWPLHTRMAPKRVEELLDGGSLYRIFRGLVLCRQVILSISRVEAGSESHCRIDLEPRIIRVAPTPRRAFQGWRYLDPADAPPDLAETGGGDLPDDLARRLREAGAW</sequence>
<organism evidence="1 2">
    <name type="scientific">Phenylobacterium parvum</name>
    <dbReference type="NCBI Taxonomy" id="2201350"/>
    <lineage>
        <taxon>Bacteria</taxon>
        <taxon>Pseudomonadati</taxon>
        <taxon>Pseudomonadota</taxon>
        <taxon>Alphaproteobacteria</taxon>
        <taxon>Caulobacterales</taxon>
        <taxon>Caulobacteraceae</taxon>
        <taxon>Phenylobacterium</taxon>
    </lineage>
</organism>
<dbReference type="EMBL" id="CP029479">
    <property type="protein sequence ID" value="AWM76344.1"/>
    <property type="molecule type" value="Genomic_DNA"/>
</dbReference>
<dbReference type="KEGG" id="phb:HYN04_00355"/>
<dbReference type="Proteomes" id="UP000247763">
    <property type="component" value="Chromosome"/>
</dbReference>
<proteinExistence type="predicted"/>
<protein>
    <submittedName>
        <fullName evidence="1">DUF1489 domain-containing protein</fullName>
    </submittedName>
</protein>
<dbReference type="OrthoDB" id="9798292at2"/>
<accession>A0A2Z3HYR5</accession>
<dbReference type="PIRSF" id="PIRSF032025">
    <property type="entry name" value="UCP032025"/>
    <property type="match status" value="1"/>
</dbReference>
<dbReference type="RefSeq" id="WP_110448913.1">
    <property type="nucleotide sequence ID" value="NZ_CP029479.1"/>
</dbReference>
<dbReference type="AlphaFoldDB" id="A0A2Z3HYR5"/>
<keyword evidence="2" id="KW-1185">Reference proteome</keyword>
<evidence type="ECO:0000313" key="2">
    <source>
        <dbReference type="Proteomes" id="UP000247763"/>
    </source>
</evidence>
<reference evidence="2" key="1">
    <citation type="submission" date="2018-05" db="EMBL/GenBank/DDBJ databases">
        <title>Genome sequencing of Phenylobacterium sp. HYN0004.</title>
        <authorList>
            <person name="Yi H."/>
            <person name="Baek C."/>
        </authorList>
    </citation>
    <scope>NUCLEOTIDE SEQUENCE [LARGE SCALE GENOMIC DNA]</scope>
    <source>
        <strain evidence="2">HYN0004</strain>
    </source>
</reference>
<name>A0A2Z3HYR5_9CAUL</name>
<dbReference type="Pfam" id="PF07370">
    <property type="entry name" value="DUF1489"/>
    <property type="match status" value="1"/>
</dbReference>
<evidence type="ECO:0000313" key="1">
    <source>
        <dbReference type="EMBL" id="AWM76344.1"/>
    </source>
</evidence>